<name>A0ABQ6P810_9SPHN</name>
<dbReference type="RefSeq" id="WP_317974664.1">
    <property type="nucleotide sequence ID" value="NZ_BTFW01000001.1"/>
</dbReference>
<gene>
    <name evidence="1" type="ORF">NUTIK01_17080</name>
</gene>
<dbReference type="EMBL" id="BTFW01000001">
    <property type="protein sequence ID" value="GMM60931.1"/>
    <property type="molecule type" value="Genomic_DNA"/>
</dbReference>
<accession>A0ABQ6P810</accession>
<evidence type="ECO:0000313" key="1">
    <source>
        <dbReference type="EMBL" id="GMM60931.1"/>
    </source>
</evidence>
<dbReference type="InterPro" id="IPR018912">
    <property type="entry name" value="DUF2478"/>
</dbReference>
<evidence type="ECO:0000313" key="2">
    <source>
        <dbReference type="Proteomes" id="UP001187221"/>
    </source>
</evidence>
<dbReference type="Pfam" id="PF10649">
    <property type="entry name" value="DUF2478"/>
    <property type="match status" value="1"/>
</dbReference>
<dbReference type="Proteomes" id="UP001187221">
    <property type="component" value="Unassembled WGS sequence"/>
</dbReference>
<proteinExistence type="predicted"/>
<reference evidence="1 2" key="1">
    <citation type="submission" date="2023-06" db="EMBL/GenBank/DDBJ databases">
        <title>Draft genome sequence of Novosphingobium sp. strain IK01.</title>
        <authorList>
            <person name="Hatamoto M."/>
            <person name="Ikarashi T."/>
            <person name="Yamaguchi T."/>
        </authorList>
    </citation>
    <scope>NUCLEOTIDE SEQUENCE [LARGE SCALE GENOMIC DNA]</scope>
    <source>
        <strain evidence="1 2">IK01</strain>
    </source>
</reference>
<keyword evidence="2" id="KW-1185">Reference proteome</keyword>
<organism evidence="1 2">
    <name type="scientific">Novosphingobium pituita</name>
    <dbReference type="NCBI Taxonomy" id="3056842"/>
    <lineage>
        <taxon>Bacteria</taxon>
        <taxon>Pseudomonadati</taxon>
        <taxon>Pseudomonadota</taxon>
        <taxon>Alphaproteobacteria</taxon>
        <taxon>Sphingomonadales</taxon>
        <taxon>Sphingomonadaceae</taxon>
        <taxon>Novosphingobium</taxon>
    </lineage>
</organism>
<comment type="caution">
    <text evidence="1">The sequence shown here is derived from an EMBL/GenBank/DDBJ whole genome shotgun (WGS) entry which is preliminary data.</text>
</comment>
<sequence>MTHSRPIGAIAGSDGEATQALMLAFARSLAPGVRVIGVVEVGDDLVDLSSGARYRLFQPLGSGADACSLDPAGPAQACGALLPRIEQGCDLVVLNKFGRLEAESNSGLTDAFAMAVSLNIPVLTAISSRFAAHWQAFAGPLAETLAPQAEAIAGWWGNRG</sequence>
<protein>
    <recommendedName>
        <fullName evidence="3">DUF2478 domain-containing protein</fullName>
    </recommendedName>
</protein>
<evidence type="ECO:0008006" key="3">
    <source>
        <dbReference type="Google" id="ProtNLM"/>
    </source>
</evidence>